<accession>A0A368S3I2</accession>
<gene>
    <name evidence="1" type="ORF">SETIT_8G029300v2</name>
</gene>
<name>A0A368S3I2_SETIT</name>
<organism evidence="1">
    <name type="scientific">Setaria italica</name>
    <name type="common">Foxtail millet</name>
    <name type="synonym">Panicum italicum</name>
    <dbReference type="NCBI Taxonomy" id="4555"/>
    <lineage>
        <taxon>Eukaryota</taxon>
        <taxon>Viridiplantae</taxon>
        <taxon>Streptophyta</taxon>
        <taxon>Embryophyta</taxon>
        <taxon>Tracheophyta</taxon>
        <taxon>Spermatophyta</taxon>
        <taxon>Magnoliopsida</taxon>
        <taxon>Liliopsida</taxon>
        <taxon>Poales</taxon>
        <taxon>Poaceae</taxon>
        <taxon>PACMAD clade</taxon>
        <taxon>Panicoideae</taxon>
        <taxon>Panicodae</taxon>
        <taxon>Paniceae</taxon>
        <taxon>Cenchrinae</taxon>
        <taxon>Setaria</taxon>
    </lineage>
</organism>
<reference evidence="1" key="2">
    <citation type="submission" date="2015-07" db="EMBL/GenBank/DDBJ databases">
        <authorList>
            <person name="Noorani M."/>
        </authorList>
    </citation>
    <scope>NUCLEOTIDE SEQUENCE</scope>
    <source>
        <strain evidence="1">Yugu1</strain>
    </source>
</reference>
<sequence length="53" mass="6247">MVSSIRFDICCNQRYHLPCIYRCLTKRMTLQAHPISAVYFPSRSMLILETSHD</sequence>
<reference evidence="1" key="1">
    <citation type="journal article" date="2012" name="Nat. Biotechnol.">
        <title>Reference genome sequence of the model plant Setaria.</title>
        <authorList>
            <person name="Bennetzen J.L."/>
            <person name="Schmutz J."/>
            <person name="Wang H."/>
            <person name="Percifield R."/>
            <person name="Hawkins J."/>
            <person name="Pontaroli A.C."/>
            <person name="Estep M."/>
            <person name="Feng L."/>
            <person name="Vaughn J.N."/>
            <person name="Grimwood J."/>
            <person name="Jenkins J."/>
            <person name="Barry K."/>
            <person name="Lindquist E."/>
            <person name="Hellsten U."/>
            <person name="Deshpande S."/>
            <person name="Wang X."/>
            <person name="Wu X."/>
            <person name="Mitros T."/>
            <person name="Triplett J."/>
            <person name="Yang X."/>
            <person name="Ye C.Y."/>
            <person name="Mauro-Herrera M."/>
            <person name="Wang L."/>
            <person name="Li P."/>
            <person name="Sharma M."/>
            <person name="Sharma R."/>
            <person name="Ronald P.C."/>
            <person name="Panaud O."/>
            <person name="Kellogg E.A."/>
            <person name="Brutnell T.P."/>
            <person name="Doust A.N."/>
            <person name="Tuskan G.A."/>
            <person name="Rokhsar D."/>
            <person name="Devos K.M."/>
        </authorList>
    </citation>
    <scope>NUCLEOTIDE SEQUENCE [LARGE SCALE GENOMIC DNA]</scope>
    <source>
        <strain evidence="1">Yugu1</strain>
    </source>
</reference>
<dbReference type="AlphaFoldDB" id="A0A368S3I2"/>
<proteinExistence type="predicted"/>
<evidence type="ECO:0000313" key="1">
    <source>
        <dbReference type="EMBL" id="RCV37027.1"/>
    </source>
</evidence>
<protein>
    <submittedName>
        <fullName evidence="1">Uncharacterized protein</fullName>
    </submittedName>
</protein>
<dbReference type="EMBL" id="CM003535">
    <property type="protein sequence ID" value="RCV37027.1"/>
    <property type="molecule type" value="Genomic_DNA"/>
</dbReference>